<dbReference type="EMBL" id="BT061375">
    <property type="protein sequence ID" value="ACN26072.1"/>
    <property type="molecule type" value="mRNA"/>
</dbReference>
<evidence type="ECO:0000313" key="2">
    <source>
        <dbReference type="EMBL" id="ACN26072.1"/>
    </source>
</evidence>
<evidence type="ECO:0000256" key="1">
    <source>
        <dbReference type="SAM" id="MobiDB-lite"/>
    </source>
</evidence>
<proteinExistence type="evidence at transcript level"/>
<feature type="region of interest" description="Disordered" evidence="1">
    <location>
        <begin position="87"/>
        <end position="114"/>
    </location>
</feature>
<dbReference type="AlphaFoldDB" id="C0HGB9"/>
<dbReference type="HOGENOM" id="CLU_2124687_0_0_1"/>
<sequence>MKKRQSYQSSSVAMAMAIVSSSSPTNPPASGPWPSWSPPLSWVRLLLRRRWLFSMWGVGGFEARAIVRHGGGGGGARIAVATGDDCGDAGTDDGMRTSGRWSREGEDREWGCEL</sequence>
<reference evidence="2" key="2">
    <citation type="submission" date="2012-06" db="EMBL/GenBank/DDBJ databases">
        <authorList>
            <person name="Yu Y."/>
            <person name="Currie J."/>
            <person name="Lomeli R."/>
            <person name="Angelova A."/>
            <person name="Collura K."/>
            <person name="Wissotski M."/>
            <person name="Campos D."/>
            <person name="Kudrna D."/>
            <person name="Golser W."/>
            <person name="Ashely E."/>
            <person name="Descour A."/>
            <person name="Fernandes J."/>
            <person name="Soderlund C."/>
            <person name="Walbot V."/>
        </authorList>
    </citation>
    <scope>NUCLEOTIDE SEQUENCE</scope>
    <source>
        <strain evidence="2">B73</strain>
    </source>
</reference>
<protein>
    <submittedName>
        <fullName evidence="2">Uncharacterized protein</fullName>
    </submittedName>
</protein>
<feature type="compositionally biased region" description="Basic and acidic residues" evidence="1">
    <location>
        <begin position="101"/>
        <end position="114"/>
    </location>
</feature>
<accession>C0HGB9</accession>
<reference evidence="2" key="1">
    <citation type="journal article" date="2009" name="PLoS Genet.">
        <title>Sequencing, mapping, and analysis of 27,455 maize full-length cDNAs.</title>
        <authorList>
            <person name="Soderlund C."/>
            <person name="Descour A."/>
            <person name="Kudrna D."/>
            <person name="Bomhoff M."/>
            <person name="Boyd L."/>
            <person name="Currie J."/>
            <person name="Angelova A."/>
            <person name="Collura K."/>
            <person name="Wissotski M."/>
            <person name="Ashley E."/>
            <person name="Morrow D."/>
            <person name="Fernandes J."/>
            <person name="Walbot V."/>
            <person name="Yu Y."/>
        </authorList>
    </citation>
    <scope>NUCLEOTIDE SEQUENCE</scope>
    <source>
        <strain evidence="2">B73</strain>
    </source>
</reference>
<name>C0HGB9_MAIZE</name>
<organism evidence="2">
    <name type="scientific">Zea mays</name>
    <name type="common">Maize</name>
    <dbReference type="NCBI Taxonomy" id="4577"/>
    <lineage>
        <taxon>Eukaryota</taxon>
        <taxon>Viridiplantae</taxon>
        <taxon>Streptophyta</taxon>
        <taxon>Embryophyta</taxon>
        <taxon>Tracheophyta</taxon>
        <taxon>Spermatophyta</taxon>
        <taxon>Magnoliopsida</taxon>
        <taxon>Liliopsida</taxon>
        <taxon>Poales</taxon>
        <taxon>Poaceae</taxon>
        <taxon>PACMAD clade</taxon>
        <taxon>Panicoideae</taxon>
        <taxon>Andropogonodae</taxon>
        <taxon>Andropogoneae</taxon>
        <taxon>Tripsacinae</taxon>
        <taxon>Zea</taxon>
    </lineage>
</organism>